<dbReference type="PANTHER" id="PTHR37540:SF5">
    <property type="entry name" value="TRANSCRIPTION FACTOR DOMAIN-CONTAINING PROTEIN"/>
    <property type="match status" value="1"/>
</dbReference>
<proteinExistence type="predicted"/>
<dbReference type="PANTHER" id="PTHR37540">
    <property type="entry name" value="TRANSCRIPTION FACTOR (ACR-2), PUTATIVE-RELATED-RELATED"/>
    <property type="match status" value="1"/>
</dbReference>
<dbReference type="EMBL" id="JAAMPI010000466">
    <property type="protein sequence ID" value="KAF4631206.1"/>
    <property type="molecule type" value="Genomic_DNA"/>
</dbReference>
<dbReference type="Proteomes" id="UP000566819">
    <property type="component" value="Unassembled WGS sequence"/>
</dbReference>
<organism evidence="2 3">
    <name type="scientific">Cudoniella acicularis</name>
    <dbReference type="NCBI Taxonomy" id="354080"/>
    <lineage>
        <taxon>Eukaryota</taxon>
        <taxon>Fungi</taxon>
        <taxon>Dikarya</taxon>
        <taxon>Ascomycota</taxon>
        <taxon>Pezizomycotina</taxon>
        <taxon>Leotiomycetes</taxon>
        <taxon>Helotiales</taxon>
        <taxon>Tricladiaceae</taxon>
        <taxon>Cudoniella</taxon>
    </lineage>
</organism>
<reference evidence="2 3" key="1">
    <citation type="submission" date="2020-03" db="EMBL/GenBank/DDBJ databases">
        <title>Draft Genome Sequence of Cudoniella acicularis.</title>
        <authorList>
            <person name="Buettner E."/>
            <person name="Kellner H."/>
        </authorList>
    </citation>
    <scope>NUCLEOTIDE SEQUENCE [LARGE SCALE GENOMIC DNA]</scope>
    <source>
        <strain evidence="2 3">DSM 108380</strain>
    </source>
</reference>
<dbReference type="InterPro" id="IPR021858">
    <property type="entry name" value="Fun_TF"/>
</dbReference>
<protein>
    <submittedName>
        <fullName evidence="2">Uncharacterized protein</fullName>
    </submittedName>
</protein>
<name>A0A8H4RLU2_9HELO</name>
<dbReference type="OrthoDB" id="4158087at2759"/>
<accession>A0A8H4RLU2</accession>
<feature type="region of interest" description="Disordered" evidence="1">
    <location>
        <begin position="1"/>
        <end position="26"/>
    </location>
</feature>
<gene>
    <name evidence="2" type="ORF">G7Y89_g6916</name>
</gene>
<feature type="compositionally biased region" description="Basic residues" evidence="1">
    <location>
        <begin position="12"/>
        <end position="22"/>
    </location>
</feature>
<evidence type="ECO:0000256" key="1">
    <source>
        <dbReference type="SAM" id="MobiDB-lite"/>
    </source>
</evidence>
<feature type="compositionally biased region" description="Polar residues" evidence="1">
    <location>
        <begin position="1"/>
        <end position="11"/>
    </location>
</feature>
<sequence length="625" mass="70777">MESKFQLSPHTQKTKYIRRKPSRAQSPYRNLTRTLSSRVSNPKNPAQFINITSNSTSLDESSRKEVRKQVMVDYHRRRIEKPSGKEVASSTSGVPLTAKAQTRKFRLQGEEGLRVWQPRKAGGGKSSKSSAFTSTTSRLEVAMGGSGFDRMTDGAEVVSSDDKTEGEKNAEDFETGQADIVLDQDLIFEELDDEDSFHWISTDDLSLPPPLLQRSVSPGAFDPFASTSLIIQPRTQYLIHYYFNIRLRSSWLMMPIRKSLFCLAIHDKALFHTFLSHYAASYNARFEARDPAESVYHRTMAMKIVNERLEDPAQALSDGTIAAVANLAIYESANGELEDTMAHLDGLEKMVNLRGGLLEGGFAPYVLRLIGWTDLNCASALSQKPRFQTLNFAHLSPQMIQDHELDSQEYDEATSQTNFFYTGNTTSLPHLDKLLTQLREFTTTVQKLTSPDLLPPRENLFYSDKIYHFQHQLFTIIHSSPSFYTSLDKACSIVALLFCCYALKDIPFTFRIFTKGVERLKILVALHEENSKGDDGVMGRNDGDEIEVKRKLFWAVGLGALAAEGKDEWGWFVERIREMCVVMGVDCWDKARSILESVLWQNDLNEAGERLWKEANLDNILESHK</sequence>
<keyword evidence="3" id="KW-1185">Reference proteome</keyword>
<dbReference type="Pfam" id="PF11951">
    <property type="entry name" value="Fungal_trans_2"/>
    <property type="match status" value="1"/>
</dbReference>
<dbReference type="AlphaFoldDB" id="A0A8H4RLU2"/>
<comment type="caution">
    <text evidence="2">The sequence shown here is derived from an EMBL/GenBank/DDBJ whole genome shotgun (WGS) entry which is preliminary data.</text>
</comment>
<evidence type="ECO:0000313" key="3">
    <source>
        <dbReference type="Proteomes" id="UP000566819"/>
    </source>
</evidence>
<evidence type="ECO:0000313" key="2">
    <source>
        <dbReference type="EMBL" id="KAF4631206.1"/>
    </source>
</evidence>